<dbReference type="InterPro" id="IPR050478">
    <property type="entry name" value="Ethylene_sulfur-biosynth"/>
</dbReference>
<dbReference type="InterPro" id="IPR015422">
    <property type="entry name" value="PyrdxlP-dep_Trfase_small"/>
</dbReference>
<organism evidence="3 4">
    <name type="scientific">Fistulifera solaris</name>
    <name type="common">Oleaginous diatom</name>
    <dbReference type="NCBI Taxonomy" id="1519565"/>
    <lineage>
        <taxon>Eukaryota</taxon>
        <taxon>Sar</taxon>
        <taxon>Stramenopiles</taxon>
        <taxon>Ochrophyta</taxon>
        <taxon>Bacillariophyta</taxon>
        <taxon>Bacillariophyceae</taxon>
        <taxon>Bacillariophycidae</taxon>
        <taxon>Naviculales</taxon>
        <taxon>Naviculaceae</taxon>
        <taxon>Fistulifera</taxon>
    </lineage>
</organism>
<name>A0A1Z5KBP0_FISSO</name>
<dbReference type="PRINTS" id="PR00753">
    <property type="entry name" value="ACCSYNTHASE"/>
</dbReference>
<gene>
    <name evidence="3" type="ORF">FisN_14Hh260</name>
</gene>
<dbReference type="InterPro" id="IPR015421">
    <property type="entry name" value="PyrdxlP-dep_Trfase_major"/>
</dbReference>
<keyword evidence="1" id="KW-0663">Pyridoxal phosphate</keyword>
<dbReference type="AlphaFoldDB" id="A0A1Z5KBP0"/>
<dbReference type="PANTHER" id="PTHR43795:SF39">
    <property type="entry name" value="AMINOTRANSFERASE CLASS I_CLASSII DOMAIN-CONTAINING PROTEIN"/>
    <property type="match status" value="1"/>
</dbReference>
<proteinExistence type="predicted"/>
<accession>A0A1Z5KBP0</accession>
<dbReference type="GO" id="GO:0008483">
    <property type="term" value="F:transaminase activity"/>
    <property type="evidence" value="ECO:0007669"/>
    <property type="project" value="TreeGrafter"/>
</dbReference>
<reference evidence="3 4" key="1">
    <citation type="journal article" date="2015" name="Plant Cell">
        <title>Oil accumulation by the oleaginous diatom Fistulifera solaris as revealed by the genome and transcriptome.</title>
        <authorList>
            <person name="Tanaka T."/>
            <person name="Maeda Y."/>
            <person name="Veluchamy A."/>
            <person name="Tanaka M."/>
            <person name="Abida H."/>
            <person name="Marechal E."/>
            <person name="Bowler C."/>
            <person name="Muto M."/>
            <person name="Sunaga Y."/>
            <person name="Tanaka M."/>
            <person name="Yoshino T."/>
            <person name="Taniguchi T."/>
            <person name="Fukuda Y."/>
            <person name="Nemoto M."/>
            <person name="Matsumoto M."/>
            <person name="Wong P.S."/>
            <person name="Aburatani S."/>
            <person name="Fujibuchi W."/>
        </authorList>
    </citation>
    <scope>NUCLEOTIDE SEQUENCE [LARGE SCALE GENOMIC DNA]</scope>
    <source>
        <strain evidence="3 4">JPCC DA0580</strain>
    </source>
</reference>
<dbReference type="InterPro" id="IPR015424">
    <property type="entry name" value="PyrdxlP-dep_Trfase"/>
</dbReference>
<evidence type="ECO:0000313" key="3">
    <source>
        <dbReference type="EMBL" id="GAX23562.1"/>
    </source>
</evidence>
<dbReference type="CDD" id="cd00609">
    <property type="entry name" value="AAT_like"/>
    <property type="match status" value="1"/>
</dbReference>
<dbReference type="InParanoid" id="A0A1Z5KBP0"/>
<dbReference type="EC" id="4.4.1.14" evidence="3"/>
<dbReference type="GO" id="GO:0016847">
    <property type="term" value="F:1-aminocyclopropane-1-carboxylate synthase activity"/>
    <property type="evidence" value="ECO:0007669"/>
    <property type="project" value="UniProtKB-EC"/>
</dbReference>
<dbReference type="GO" id="GO:0030170">
    <property type="term" value="F:pyridoxal phosphate binding"/>
    <property type="evidence" value="ECO:0007669"/>
    <property type="project" value="InterPro"/>
</dbReference>
<keyword evidence="3" id="KW-0456">Lyase</keyword>
<feature type="domain" description="Aminotransferase class I/classII large" evidence="2">
    <location>
        <begin position="87"/>
        <end position="436"/>
    </location>
</feature>
<evidence type="ECO:0000256" key="1">
    <source>
        <dbReference type="ARBA" id="ARBA00022898"/>
    </source>
</evidence>
<sequence length="452" mass="50701">MATPASRNPSFVTATKRLASSLSSARGRDAVRLLPSYLADARSVVRYSPEHPQGALQLGVAESLLLEDWLVPALNRPVSIPANAIYYQPTQGRADFIDTMATYIEDLLQLQPLRLKRENLVLGAGCNAVLENLCFTLAEAGESVLLPTPYYAAFEFDLVARAGLRVEPVTTHAYHPTKQQNDAQIYFPNTAALNAAYERCLQQQSTPKILLLSHPHNPLGICYPPSVVQECIQWCRERQIHLISDEIYAGSVYGETFVSALQLADRHDQGLGPYVHWVYALSKDFALSGLRVGAAYTENEEIVLPLQKLNDLCCISSTTQLWTKMILEHEMEGGESWVHAFRRMNHSRLAQRSAQLTAVLDEFRIPYLTPTAGLFVWIDLSRYLPSDSHLTPSEQERKLYLELVHTYGLLLTPGLSMKNEQPGFFRCVFTAATEEEFALSLQRLRTFAKEKS</sequence>
<dbReference type="PANTHER" id="PTHR43795">
    <property type="entry name" value="BIFUNCTIONAL ASPARTATE AMINOTRANSFERASE AND GLUTAMATE/ASPARTATE-PREPHENATE AMINOTRANSFERASE-RELATED"/>
    <property type="match status" value="1"/>
</dbReference>
<dbReference type="InterPro" id="IPR004839">
    <property type="entry name" value="Aminotransferase_I/II_large"/>
</dbReference>
<protein>
    <submittedName>
        <fullName evidence="3">1-aminocyclopropane-1-carboxylate synthase</fullName>
        <ecNumber evidence="3">4.4.1.14</ecNumber>
    </submittedName>
</protein>
<keyword evidence="4" id="KW-1185">Reference proteome</keyword>
<evidence type="ECO:0000313" key="4">
    <source>
        <dbReference type="Proteomes" id="UP000198406"/>
    </source>
</evidence>
<dbReference type="Gene3D" id="3.90.1150.10">
    <property type="entry name" value="Aspartate Aminotransferase, domain 1"/>
    <property type="match status" value="1"/>
</dbReference>
<dbReference type="Pfam" id="PF00155">
    <property type="entry name" value="Aminotran_1_2"/>
    <property type="match status" value="1"/>
</dbReference>
<evidence type="ECO:0000259" key="2">
    <source>
        <dbReference type="Pfam" id="PF00155"/>
    </source>
</evidence>
<dbReference type="EMBL" id="BDSP01000202">
    <property type="protein sequence ID" value="GAX23562.1"/>
    <property type="molecule type" value="Genomic_DNA"/>
</dbReference>
<comment type="caution">
    <text evidence="3">The sequence shown here is derived from an EMBL/GenBank/DDBJ whole genome shotgun (WGS) entry which is preliminary data.</text>
</comment>
<dbReference type="Gene3D" id="3.40.640.10">
    <property type="entry name" value="Type I PLP-dependent aspartate aminotransferase-like (Major domain)"/>
    <property type="match status" value="1"/>
</dbReference>
<dbReference type="OrthoDB" id="691673at2759"/>
<dbReference type="SUPFAM" id="SSF53383">
    <property type="entry name" value="PLP-dependent transferases"/>
    <property type="match status" value="1"/>
</dbReference>
<dbReference type="Proteomes" id="UP000198406">
    <property type="component" value="Unassembled WGS sequence"/>
</dbReference>